<organism evidence="1 2">
    <name type="scientific">Candidatus Argoarchaeum ethanivorans</name>
    <dbReference type="NCBI Taxonomy" id="2608793"/>
    <lineage>
        <taxon>Archaea</taxon>
        <taxon>Methanobacteriati</taxon>
        <taxon>Methanobacteriota</taxon>
        <taxon>Stenosarchaea group</taxon>
        <taxon>Methanomicrobia</taxon>
        <taxon>Methanosarcinales</taxon>
        <taxon>Methanosarcinales incertae sedis</taxon>
        <taxon>GOM Arc I cluster</taxon>
        <taxon>Candidatus Argoarchaeum</taxon>
    </lineage>
</organism>
<accession>A0A8B3S1H7</accession>
<gene>
    <name evidence="1" type="ORF">AEth_00812</name>
</gene>
<evidence type="ECO:0000313" key="2">
    <source>
        <dbReference type="Proteomes" id="UP000291831"/>
    </source>
</evidence>
<proteinExistence type="predicted"/>
<dbReference type="Proteomes" id="UP000291831">
    <property type="component" value="Unassembled WGS sequence"/>
</dbReference>
<name>A0A8B3S1H7_9EURY</name>
<dbReference type="AlphaFoldDB" id="A0A8B3S1H7"/>
<reference evidence="2" key="1">
    <citation type="submission" date="2019-01" db="EMBL/GenBank/DDBJ databases">
        <title>Anaerobic oxidation of ethane by archaea from a marine hydrocarbon seep.</title>
        <authorList>
            <person name="Musat F."/>
        </authorList>
    </citation>
    <scope>NUCLEOTIDE SEQUENCE [LARGE SCALE GENOMIC DNA]</scope>
</reference>
<comment type="caution">
    <text evidence="1">The sequence shown here is derived from an EMBL/GenBank/DDBJ whole genome shotgun (WGS) entry which is preliminary data.</text>
</comment>
<protein>
    <submittedName>
        <fullName evidence="1">Uncharacterized protein</fullName>
    </submittedName>
</protein>
<dbReference type="EMBL" id="RPGO01000024">
    <property type="protein sequence ID" value="RZB30858.1"/>
    <property type="molecule type" value="Genomic_DNA"/>
</dbReference>
<sequence>MLYQNSNFFHTFKPRTVDIIPEYTTRSKQCQHPTTLQPLYSFKLLDLESKMYVAYGMSTKSEKEAFDRAMEMLECIDVEVKRVRLDRYYSFPSYVDRFGDAKVYVIPRKNATLHGSWKWKNL</sequence>
<evidence type="ECO:0000313" key="1">
    <source>
        <dbReference type="EMBL" id="RZB30858.1"/>
    </source>
</evidence>